<evidence type="ECO:0000313" key="1">
    <source>
        <dbReference type="EMBL" id="RPD39394.1"/>
    </source>
</evidence>
<name>A0A3N4M7D9_9BACT</name>
<accession>A0A3N4M7D9</accession>
<protein>
    <submittedName>
        <fullName evidence="1">Uncharacterized protein</fullName>
    </submittedName>
</protein>
<evidence type="ECO:0000313" key="2">
    <source>
        <dbReference type="Proteomes" id="UP000279089"/>
    </source>
</evidence>
<keyword evidence="2" id="KW-1185">Reference proteome</keyword>
<dbReference type="RefSeq" id="WP_120518036.1">
    <property type="nucleotide sequence ID" value="NZ_QXZY01000011.1"/>
</dbReference>
<dbReference type="OrthoDB" id="616292at2"/>
<organism evidence="1 2">
    <name type="scientific">Chitinophaga barathri</name>
    <dbReference type="NCBI Taxonomy" id="1647451"/>
    <lineage>
        <taxon>Bacteria</taxon>
        <taxon>Pseudomonadati</taxon>
        <taxon>Bacteroidota</taxon>
        <taxon>Chitinophagia</taxon>
        <taxon>Chitinophagales</taxon>
        <taxon>Chitinophagaceae</taxon>
        <taxon>Chitinophaga</taxon>
    </lineage>
</organism>
<gene>
    <name evidence="1" type="ORF">EG028_19925</name>
</gene>
<proteinExistence type="predicted"/>
<dbReference type="Proteomes" id="UP000279089">
    <property type="component" value="Unassembled WGS sequence"/>
</dbReference>
<dbReference type="EMBL" id="RMBX01000011">
    <property type="protein sequence ID" value="RPD39394.1"/>
    <property type="molecule type" value="Genomic_DNA"/>
</dbReference>
<comment type="caution">
    <text evidence="1">The sequence shown here is derived from an EMBL/GenBank/DDBJ whole genome shotgun (WGS) entry which is preliminary data.</text>
</comment>
<reference evidence="2" key="1">
    <citation type="submission" date="2018-11" db="EMBL/GenBank/DDBJ databases">
        <title>Chitinophaga lutea sp.nov., isolate from arsenic contaminated soil.</title>
        <authorList>
            <person name="Zong Y."/>
        </authorList>
    </citation>
    <scope>NUCLEOTIDE SEQUENCE [LARGE SCALE GENOMIC DNA]</scope>
    <source>
        <strain evidence="2">YLT18</strain>
    </source>
</reference>
<dbReference type="AlphaFoldDB" id="A0A3N4M7D9"/>
<sequence>MKGFTKSGDTGRKRGAASYMLLLMFAVPCMFSCYKYKELEEEKEPAYLRVFNSIAFSADATSPRRALPFFTFMMDPETDADGVPTQAKTMCDFLTTRQLYSSSYPMNEANSSEGTYVIDESGTKIFSNSPLNFEYPGNAHVLTAPAINGFDMSAWAQIPSGRHRIMFISRPKNDVPFTSLSKEIRKQVVIDTVVEFQKGEVYTMQILSEDPDNNTVRLYVRREQFIHQAFEEDKLYVGYLNLSGKRPRLAADHFISVFPEKVRISYSYKTHDDVKRGTYHPLPGFNNVFYTILNTRQDTTVNYMTLPLLPRDYFFEKDTLRSYYRVDATYGVIRAIPTLPYAEFYFADGDGSGSGGGAEGSMYMVAHQANPVPFNIYRFKAYRSTSAGSGEQAPSLNLIVSSGGSYHVYATVNIMEIVYDRIYMMQIQRAFNKVPG</sequence>